<name>A0A7C5THI6_9CREN</name>
<protein>
    <submittedName>
        <fullName evidence="1">Uncharacterized protein</fullName>
    </submittedName>
</protein>
<reference evidence="1" key="1">
    <citation type="journal article" date="2020" name="mSystems">
        <title>Genome- and Community-Level Interaction Insights into Carbon Utilization and Element Cycling Functions of Hydrothermarchaeota in Hydrothermal Sediment.</title>
        <authorList>
            <person name="Zhou Z."/>
            <person name="Liu Y."/>
            <person name="Xu W."/>
            <person name="Pan J."/>
            <person name="Luo Z.H."/>
            <person name="Li M."/>
        </authorList>
    </citation>
    <scope>NUCLEOTIDE SEQUENCE [LARGE SCALE GENOMIC DNA]</scope>
    <source>
        <strain evidence="2">SpSt-1</strain>
        <strain evidence="1">SpSt-1121</strain>
    </source>
</reference>
<dbReference type="EMBL" id="DRUB01000094">
    <property type="protein sequence ID" value="HHR96199.1"/>
    <property type="molecule type" value="Genomic_DNA"/>
</dbReference>
<accession>A0A7C5THI6</accession>
<sequence length="82" mass="9623">MNSTESSKLKIRKAEVRKIIGRKNVKDKVYSYEYFTLSLNLYIPRNIIEKFGTDFVVIRDEEQGIITIMPRKLAEEKGIKVE</sequence>
<evidence type="ECO:0000313" key="2">
    <source>
        <dbReference type="EMBL" id="HHR96199.1"/>
    </source>
</evidence>
<dbReference type="AlphaFoldDB" id="A0A7C5THI6"/>
<dbReference type="EMBL" id="DRZI01000178">
    <property type="protein sequence ID" value="HHP81840.1"/>
    <property type="molecule type" value="Genomic_DNA"/>
</dbReference>
<organism evidence="1">
    <name type="scientific">Ignisphaera aggregans</name>
    <dbReference type="NCBI Taxonomy" id="334771"/>
    <lineage>
        <taxon>Archaea</taxon>
        <taxon>Thermoproteota</taxon>
        <taxon>Thermoprotei</taxon>
        <taxon>Desulfurococcales</taxon>
        <taxon>Desulfurococcaceae</taxon>
        <taxon>Ignisphaera</taxon>
    </lineage>
</organism>
<proteinExistence type="predicted"/>
<gene>
    <name evidence="2" type="ORF">ENL47_05185</name>
    <name evidence="1" type="ORF">ENM84_04160</name>
</gene>
<evidence type="ECO:0000313" key="1">
    <source>
        <dbReference type="EMBL" id="HHP81840.1"/>
    </source>
</evidence>
<comment type="caution">
    <text evidence="1">The sequence shown here is derived from an EMBL/GenBank/DDBJ whole genome shotgun (WGS) entry which is preliminary data.</text>
</comment>